<accession>A0A5Q5CBV1</accession>
<sequence length="105" mass="10565" precursor="true">MSVKRIAAKAVMIAAVPSAFAATPAAGQACDGGGISADLGQALQVVRCSPGWAYVTTGDLGDASSLVRLVGDSWTRYTGFPSSICRGQAAADGVPATELSSFRPC</sequence>
<feature type="chain" id="PRO_5024966244" description="Secreted protein" evidence="1">
    <location>
        <begin position="22"/>
        <end position="105"/>
    </location>
</feature>
<evidence type="ECO:0000313" key="2">
    <source>
        <dbReference type="EMBL" id="ABN96605.1"/>
    </source>
</evidence>
<feature type="signal peptide" evidence="1">
    <location>
        <begin position="1"/>
        <end position="21"/>
    </location>
</feature>
<keyword evidence="1" id="KW-0732">Signal</keyword>
<evidence type="ECO:0000256" key="1">
    <source>
        <dbReference type="SAM" id="SignalP"/>
    </source>
</evidence>
<proteinExistence type="predicted"/>
<dbReference type="PROSITE" id="PS51257">
    <property type="entry name" value="PROKAR_LIPOPROTEIN"/>
    <property type="match status" value="1"/>
</dbReference>
<reference evidence="2" key="1">
    <citation type="submission" date="2007-02" db="EMBL/GenBank/DDBJ databases">
        <title>Complete sequence of Mycobacterium sp. JLS.</title>
        <authorList>
            <consortium name="US DOE Joint Genome Institute"/>
            <person name="Copeland A."/>
            <person name="Lucas S."/>
            <person name="Lapidus A."/>
            <person name="Barry K."/>
            <person name="Detter J.C."/>
            <person name="Glavina del Rio T."/>
            <person name="Hammon N."/>
            <person name="Israni S."/>
            <person name="Dalin E."/>
            <person name="Tice H."/>
            <person name="Pitluck S."/>
            <person name="Chain P."/>
            <person name="Malfatti S."/>
            <person name="Shin M."/>
            <person name="Vergez L."/>
            <person name="Schmutz J."/>
            <person name="Larimer F."/>
            <person name="Land M."/>
            <person name="Hauser L."/>
            <person name="Kyrpides N."/>
            <person name="Mikhailova N."/>
            <person name="Miller C.D."/>
            <person name="Anderson A.J."/>
            <person name="Sims R.C."/>
            <person name="Richardson P."/>
        </authorList>
    </citation>
    <scope>NUCLEOTIDE SEQUENCE [LARGE SCALE GENOMIC DNA]</scope>
    <source>
        <strain evidence="2">JLS</strain>
    </source>
</reference>
<gene>
    <name evidence="2" type="ordered locus">Mjls_0795</name>
</gene>
<dbReference type="EMBL" id="CP000580">
    <property type="protein sequence ID" value="ABN96605.1"/>
    <property type="molecule type" value="Genomic_DNA"/>
</dbReference>
<name>A0A5Q5CBV1_MYCSJ</name>
<organism evidence="2">
    <name type="scientific">Mycobacterium sp. (strain JLS)</name>
    <dbReference type="NCBI Taxonomy" id="164757"/>
    <lineage>
        <taxon>Bacteria</taxon>
        <taxon>Bacillati</taxon>
        <taxon>Actinomycetota</taxon>
        <taxon>Actinomycetes</taxon>
        <taxon>Mycobacteriales</taxon>
        <taxon>Mycobacteriaceae</taxon>
        <taxon>Mycobacterium</taxon>
    </lineage>
</organism>
<dbReference type="KEGG" id="mjl:Mjls_0795"/>
<protein>
    <recommendedName>
        <fullName evidence="3">Secreted protein</fullName>
    </recommendedName>
</protein>
<evidence type="ECO:0008006" key="3">
    <source>
        <dbReference type="Google" id="ProtNLM"/>
    </source>
</evidence>
<dbReference type="AlphaFoldDB" id="A0A5Q5CBV1"/>